<reference evidence="2" key="1">
    <citation type="submission" date="2022-10" db="EMBL/GenBank/DDBJ databases">
        <title>The complete genomes of actinobacterial strains from the NBC collection.</title>
        <authorList>
            <person name="Joergensen T.S."/>
            <person name="Alvarez Arevalo M."/>
            <person name="Sterndorff E.B."/>
            <person name="Faurdal D."/>
            <person name="Vuksanovic O."/>
            <person name="Mourched A.-S."/>
            <person name="Charusanti P."/>
            <person name="Shaw S."/>
            <person name="Blin K."/>
            <person name="Weber T."/>
        </authorList>
    </citation>
    <scope>NUCLEOTIDE SEQUENCE</scope>
    <source>
        <strain evidence="2">NBC_00003</strain>
    </source>
</reference>
<evidence type="ECO:0000313" key="2">
    <source>
        <dbReference type="EMBL" id="WTW62913.1"/>
    </source>
</evidence>
<evidence type="ECO:0008006" key="3">
    <source>
        <dbReference type="Google" id="ProtNLM"/>
    </source>
</evidence>
<name>A0AAU2V675_9ACTN</name>
<gene>
    <name evidence="2" type="ORF">OG549_20915</name>
</gene>
<sequence length="177" mass="18885">MSSVRTRGSWLLAVPLFLAVGCSGPAPPENRPDPDDIIKAATQRLTDHCLSRQGLAPPRPGRSPTPEQQQKVSAALFGAGPAQLSVGLPTGYVVRAHTDGCLAAAQQRLYGDQPGWFRASVIVNNFQPEADHNHQSLAEVRARHPAEIADFERLRAHALSQATALLSNSTTTGEPSP</sequence>
<accession>A0AAU2V675</accession>
<dbReference type="EMBL" id="CP108318">
    <property type="protein sequence ID" value="WTW62913.1"/>
    <property type="molecule type" value="Genomic_DNA"/>
</dbReference>
<organism evidence="2">
    <name type="scientific">Streptomyces sp. NBC_00003</name>
    <dbReference type="NCBI Taxonomy" id="2903608"/>
    <lineage>
        <taxon>Bacteria</taxon>
        <taxon>Bacillati</taxon>
        <taxon>Actinomycetota</taxon>
        <taxon>Actinomycetes</taxon>
        <taxon>Kitasatosporales</taxon>
        <taxon>Streptomycetaceae</taxon>
        <taxon>Streptomyces</taxon>
    </lineage>
</organism>
<feature type="region of interest" description="Disordered" evidence="1">
    <location>
        <begin position="51"/>
        <end position="70"/>
    </location>
</feature>
<proteinExistence type="predicted"/>
<protein>
    <recommendedName>
        <fullName evidence="3">Lipoprotein</fullName>
    </recommendedName>
</protein>
<evidence type="ECO:0000256" key="1">
    <source>
        <dbReference type="SAM" id="MobiDB-lite"/>
    </source>
</evidence>
<dbReference type="PROSITE" id="PS51257">
    <property type="entry name" value="PROKAR_LIPOPROTEIN"/>
    <property type="match status" value="1"/>
</dbReference>
<dbReference type="AlphaFoldDB" id="A0AAU2V675"/>